<keyword evidence="3" id="KW-1185">Reference proteome</keyword>
<sequence length="133" mass="15599">MSHFLKFPEHSFVNAMNKRFFTGFVFMSFFERWKIFLFVGDIKQTNQKVFYRLHLEEKLKKINMENIQKDSKSSIVKLGLVLGFIVAMSALLICWDVFDKAYKSKDETEFKINNKMIGEITLKKKISSGSDPP</sequence>
<accession>A0ABY4BLD4</accession>
<dbReference type="EMBL" id="CP094531">
    <property type="protein sequence ID" value="UOE39699.1"/>
    <property type="molecule type" value="Genomic_DNA"/>
</dbReference>
<dbReference type="RefSeq" id="WP_243577836.1">
    <property type="nucleotide sequence ID" value="NZ_CP094531.1"/>
</dbReference>
<gene>
    <name evidence="2" type="ORF">MTP08_14500</name>
</gene>
<keyword evidence="1" id="KW-0472">Membrane</keyword>
<geneLocation type="plasmid" evidence="2 3">
    <name>unnamed2</name>
</geneLocation>
<keyword evidence="1" id="KW-0812">Transmembrane</keyword>
<keyword evidence="2" id="KW-0614">Plasmid</keyword>
<evidence type="ECO:0000313" key="3">
    <source>
        <dbReference type="Proteomes" id="UP000831068"/>
    </source>
</evidence>
<proteinExistence type="predicted"/>
<feature type="transmembrane region" description="Helical" evidence="1">
    <location>
        <begin position="78"/>
        <end position="98"/>
    </location>
</feature>
<dbReference type="Proteomes" id="UP000831068">
    <property type="component" value="Plasmid unnamed2"/>
</dbReference>
<feature type="transmembrane region" description="Helical" evidence="1">
    <location>
        <begin position="20"/>
        <end position="39"/>
    </location>
</feature>
<reference evidence="2 3" key="1">
    <citation type="submission" date="2022-03" db="EMBL/GenBank/DDBJ databases">
        <title>Chryseobacterium sp. isolated from the Andong Sikhe.</title>
        <authorList>
            <person name="Won M."/>
            <person name="Kim S.-J."/>
            <person name="Kwon S.-W."/>
        </authorList>
    </citation>
    <scope>NUCLEOTIDE SEQUENCE [LARGE SCALE GENOMIC DNA]</scope>
    <source>
        <strain evidence="2 3">ADR-1</strain>
        <plasmid evidence="2 3">unnamed2</plasmid>
    </source>
</reference>
<name>A0ABY4BLD4_9FLAO</name>
<organism evidence="2 3">
    <name type="scientific">Chryseobacterium oryzae</name>
    <dbReference type="NCBI Taxonomy" id="2929799"/>
    <lineage>
        <taxon>Bacteria</taxon>
        <taxon>Pseudomonadati</taxon>
        <taxon>Bacteroidota</taxon>
        <taxon>Flavobacteriia</taxon>
        <taxon>Flavobacteriales</taxon>
        <taxon>Weeksellaceae</taxon>
        <taxon>Chryseobacterium group</taxon>
        <taxon>Chryseobacterium</taxon>
    </lineage>
</organism>
<evidence type="ECO:0000256" key="1">
    <source>
        <dbReference type="SAM" id="Phobius"/>
    </source>
</evidence>
<keyword evidence="1" id="KW-1133">Transmembrane helix</keyword>
<protein>
    <submittedName>
        <fullName evidence="2">Uncharacterized protein</fullName>
    </submittedName>
</protein>
<evidence type="ECO:0000313" key="2">
    <source>
        <dbReference type="EMBL" id="UOE39699.1"/>
    </source>
</evidence>